<feature type="binding site" evidence="6">
    <location>
        <position position="133"/>
    </location>
    <ligand>
        <name>biotin</name>
        <dbReference type="ChEBI" id="CHEBI:57586"/>
    </ligand>
</feature>
<keyword evidence="2 6" id="KW-0547">Nucleotide-binding</keyword>
<keyword evidence="6" id="KW-0804">Transcription</keyword>
<dbReference type="PANTHER" id="PTHR12835:SF5">
    <property type="entry name" value="BIOTIN--PROTEIN LIGASE"/>
    <property type="match status" value="1"/>
</dbReference>
<organism evidence="9 10">
    <name type="scientific">SAR86 cluster bacterium</name>
    <dbReference type="NCBI Taxonomy" id="2030880"/>
    <lineage>
        <taxon>Bacteria</taxon>
        <taxon>Pseudomonadati</taxon>
        <taxon>Pseudomonadota</taxon>
        <taxon>Gammaproteobacteria</taxon>
        <taxon>SAR86 cluster</taxon>
    </lineage>
</organism>
<evidence type="ECO:0000313" key="9">
    <source>
        <dbReference type="EMBL" id="PCJ42757.1"/>
    </source>
</evidence>
<dbReference type="InterPro" id="IPR036390">
    <property type="entry name" value="WH_DNA-bd_sf"/>
</dbReference>
<evidence type="ECO:0000256" key="7">
    <source>
        <dbReference type="SAM" id="MobiDB-lite"/>
    </source>
</evidence>
<dbReference type="NCBIfam" id="TIGR00121">
    <property type="entry name" value="birA_ligase"/>
    <property type="match status" value="1"/>
</dbReference>
<feature type="compositionally biased region" description="Low complexity" evidence="7">
    <location>
        <begin position="345"/>
        <end position="354"/>
    </location>
</feature>
<dbReference type="Pfam" id="PF02237">
    <property type="entry name" value="BPL_C"/>
    <property type="match status" value="1"/>
</dbReference>
<keyword evidence="3 6" id="KW-0067">ATP-binding</keyword>
<dbReference type="PANTHER" id="PTHR12835">
    <property type="entry name" value="BIOTIN PROTEIN LIGASE"/>
    <property type="match status" value="1"/>
</dbReference>
<dbReference type="EMBL" id="NVWI01000002">
    <property type="protein sequence ID" value="PCJ42757.1"/>
    <property type="molecule type" value="Genomic_DNA"/>
</dbReference>
<comment type="caution">
    <text evidence="9">The sequence shown here is derived from an EMBL/GenBank/DDBJ whole genome shotgun (WGS) entry which is preliminary data.</text>
</comment>
<dbReference type="InterPro" id="IPR030855">
    <property type="entry name" value="Bifunct_BirA"/>
</dbReference>
<comment type="caution">
    <text evidence="6">Lacks conserved residue(s) required for the propagation of feature annotation.</text>
</comment>
<dbReference type="AlphaFoldDB" id="A0A2A5CFV5"/>
<evidence type="ECO:0000259" key="8">
    <source>
        <dbReference type="PROSITE" id="PS51733"/>
    </source>
</evidence>
<feature type="region of interest" description="Disordered" evidence="7">
    <location>
        <begin position="342"/>
        <end position="362"/>
    </location>
</feature>
<dbReference type="SUPFAM" id="SSF46785">
    <property type="entry name" value="Winged helix' DNA-binding domain"/>
    <property type="match status" value="1"/>
</dbReference>
<dbReference type="GO" id="GO:0004077">
    <property type="term" value="F:biotin--[biotin carboxyl-carrier protein] ligase activity"/>
    <property type="evidence" value="ECO:0007669"/>
    <property type="project" value="UniProtKB-UniRule"/>
</dbReference>
<dbReference type="CDD" id="cd16442">
    <property type="entry name" value="BPL"/>
    <property type="match status" value="1"/>
</dbReference>
<dbReference type="GO" id="GO:0005737">
    <property type="term" value="C:cytoplasm"/>
    <property type="evidence" value="ECO:0007669"/>
    <property type="project" value="TreeGrafter"/>
</dbReference>
<keyword evidence="4 6" id="KW-0092">Biotin</keyword>
<keyword evidence="6" id="KW-0678">Repressor</keyword>
<dbReference type="Pfam" id="PF03099">
    <property type="entry name" value="BPL_LplA_LipB"/>
    <property type="match status" value="1"/>
</dbReference>
<dbReference type="InterPro" id="IPR036388">
    <property type="entry name" value="WH-like_DNA-bd_sf"/>
</dbReference>
<dbReference type="SUPFAM" id="SSF50037">
    <property type="entry name" value="C-terminal domain of transcriptional repressors"/>
    <property type="match status" value="1"/>
</dbReference>
<dbReference type="GO" id="GO:0003677">
    <property type="term" value="F:DNA binding"/>
    <property type="evidence" value="ECO:0007669"/>
    <property type="project" value="UniProtKB-UniRule"/>
</dbReference>
<keyword evidence="6" id="KW-0805">Transcription regulation</keyword>
<name>A0A2A5CFV5_9GAMM</name>
<dbReference type="Pfam" id="PF08279">
    <property type="entry name" value="HTH_11"/>
    <property type="match status" value="1"/>
</dbReference>
<sequence>MGSFGFPDFYLQKNMHFELLKLLADGKFHSGEKLASSLNVSRTSIWKMISRIQELGLELHSVKGKGYKLIEPLNLFEQETIIQHISSKTRDQIQDIHIFQSIDSTSSYVMELSQSGKLALGGNKVFVCLAEQQTAGKGRRGRPWISPYGHNLYFTLAREFNTGISELEGLSLVIALAVTRVLARNQIHGLGIKWPNDILWQGRKLAGILLEISGDPTGLSQVIIGLGLNINANPDAMVNVDQAWVDIKTISGKVPDRNKLAAELIVEIIKMVDEFENNGFTAFKTEWDENDALRDKEVELKTHSNQSTGILGKVMGVNNQGALLLQTEKGIEIFHGGELSPRLVQGNQKQGKQTQGKKEQGN</sequence>
<evidence type="ECO:0000256" key="2">
    <source>
        <dbReference type="ARBA" id="ARBA00022741"/>
    </source>
</evidence>
<dbReference type="NCBIfam" id="NF008847">
    <property type="entry name" value="PRK11886.1-2"/>
    <property type="match status" value="1"/>
</dbReference>
<dbReference type="InterPro" id="IPR004143">
    <property type="entry name" value="BPL_LPL_catalytic"/>
</dbReference>
<gene>
    <name evidence="6" type="primary">birA</name>
    <name evidence="9" type="ORF">COA71_04450</name>
</gene>
<dbReference type="InterPro" id="IPR013196">
    <property type="entry name" value="HTH_11"/>
</dbReference>
<comment type="catalytic activity">
    <reaction evidence="5 6">
        <text>biotin + L-lysyl-[protein] + ATP = N(6)-biotinyl-L-lysyl-[protein] + AMP + diphosphate + H(+)</text>
        <dbReference type="Rhea" id="RHEA:11756"/>
        <dbReference type="Rhea" id="RHEA-COMP:9752"/>
        <dbReference type="Rhea" id="RHEA-COMP:10505"/>
        <dbReference type="ChEBI" id="CHEBI:15378"/>
        <dbReference type="ChEBI" id="CHEBI:29969"/>
        <dbReference type="ChEBI" id="CHEBI:30616"/>
        <dbReference type="ChEBI" id="CHEBI:33019"/>
        <dbReference type="ChEBI" id="CHEBI:57586"/>
        <dbReference type="ChEBI" id="CHEBI:83144"/>
        <dbReference type="ChEBI" id="CHEBI:456215"/>
        <dbReference type="EC" id="6.3.4.15"/>
    </reaction>
</comment>
<evidence type="ECO:0000256" key="1">
    <source>
        <dbReference type="ARBA" id="ARBA00022598"/>
    </source>
</evidence>
<comment type="similarity">
    <text evidence="6">Belongs to the biotin--protein ligase family.</text>
</comment>
<dbReference type="PROSITE" id="PS51733">
    <property type="entry name" value="BPL_LPL_CATALYTIC"/>
    <property type="match status" value="1"/>
</dbReference>
<dbReference type="Gene3D" id="3.30.930.10">
    <property type="entry name" value="Bira Bifunctional Protein, Domain 2"/>
    <property type="match status" value="1"/>
</dbReference>
<dbReference type="HAMAP" id="MF_00978">
    <property type="entry name" value="Bifunct_BirA"/>
    <property type="match status" value="1"/>
</dbReference>
<dbReference type="InterPro" id="IPR004408">
    <property type="entry name" value="Biotin_CoA_COase_ligase"/>
</dbReference>
<protein>
    <recommendedName>
        <fullName evidence="6">Bifunctional ligase/repressor BirA</fullName>
    </recommendedName>
    <alternativeName>
        <fullName evidence="6">Biotin operon repressor</fullName>
    </alternativeName>
    <alternativeName>
        <fullName evidence="6">Biotin--[acetyl-CoA-carboxylase] ligase</fullName>
        <ecNumber evidence="6">6.3.4.15</ecNumber>
    </alternativeName>
    <alternativeName>
        <fullName evidence="6">Biotin--protein ligase</fullName>
    </alternativeName>
    <alternativeName>
        <fullName evidence="6">Biotin-[acetyl-CoA carboxylase] synthetase</fullName>
    </alternativeName>
</protein>
<dbReference type="InterPro" id="IPR003142">
    <property type="entry name" value="BPL_C"/>
</dbReference>
<keyword evidence="6" id="KW-0238">DNA-binding</keyword>
<feature type="domain" description="BPL/LPL catalytic" evidence="8">
    <location>
        <begin position="91"/>
        <end position="276"/>
    </location>
</feature>
<evidence type="ECO:0000313" key="10">
    <source>
        <dbReference type="Proteomes" id="UP000228987"/>
    </source>
</evidence>
<dbReference type="InterPro" id="IPR008988">
    <property type="entry name" value="Transcriptional_repressor_C"/>
</dbReference>
<dbReference type="Gene3D" id="1.10.10.10">
    <property type="entry name" value="Winged helix-like DNA-binding domain superfamily/Winged helix DNA-binding domain"/>
    <property type="match status" value="1"/>
</dbReference>
<evidence type="ECO:0000256" key="3">
    <source>
        <dbReference type="ARBA" id="ARBA00022840"/>
    </source>
</evidence>
<evidence type="ECO:0000256" key="5">
    <source>
        <dbReference type="ARBA" id="ARBA00047846"/>
    </source>
</evidence>
<proteinExistence type="inferred from homology"/>
<feature type="DNA-binding region" description="H-T-H motif" evidence="6">
    <location>
        <begin position="31"/>
        <end position="50"/>
    </location>
</feature>
<keyword evidence="1 6" id="KW-0436">Ligase</keyword>
<comment type="function">
    <text evidence="6">Acts both as a biotin--[acetyl-CoA-carboxylase] ligase and a biotin-operon repressor. In the presence of ATP, BirA activates biotin to form the BirA-biotinyl-5'-adenylate (BirA-bio-5'-AMP or holoBirA) complex. HoloBirA can either transfer the biotinyl moiety to the biotin carboxyl carrier protein (BCCP) subunit of acetyl-CoA carboxylase, or bind to the biotin operator site and inhibit transcription of the operon.</text>
</comment>
<evidence type="ECO:0000256" key="6">
    <source>
        <dbReference type="HAMAP-Rule" id="MF_00978"/>
    </source>
</evidence>
<dbReference type="GO" id="GO:0005524">
    <property type="term" value="F:ATP binding"/>
    <property type="evidence" value="ECO:0007669"/>
    <property type="project" value="UniProtKB-UniRule"/>
</dbReference>
<dbReference type="Proteomes" id="UP000228987">
    <property type="component" value="Unassembled WGS sequence"/>
</dbReference>
<evidence type="ECO:0000256" key="4">
    <source>
        <dbReference type="ARBA" id="ARBA00023267"/>
    </source>
</evidence>
<dbReference type="SUPFAM" id="SSF55681">
    <property type="entry name" value="Class II aaRS and biotin synthetases"/>
    <property type="match status" value="1"/>
</dbReference>
<feature type="binding site" evidence="6">
    <location>
        <position position="204"/>
    </location>
    <ligand>
        <name>biotin</name>
        <dbReference type="ChEBI" id="CHEBI:57586"/>
    </ligand>
</feature>
<dbReference type="GO" id="GO:0006355">
    <property type="term" value="P:regulation of DNA-templated transcription"/>
    <property type="evidence" value="ECO:0007669"/>
    <property type="project" value="UniProtKB-UniRule"/>
</dbReference>
<dbReference type="InterPro" id="IPR045864">
    <property type="entry name" value="aa-tRNA-synth_II/BPL/LPL"/>
</dbReference>
<accession>A0A2A5CFV5</accession>
<reference evidence="10" key="1">
    <citation type="submission" date="2017-08" db="EMBL/GenBank/DDBJ databases">
        <title>A dynamic microbial community with high functional redundancy inhabits the cold, oxic subseafloor aquifer.</title>
        <authorList>
            <person name="Tully B.J."/>
            <person name="Wheat C.G."/>
            <person name="Glazer B.T."/>
            <person name="Huber J.A."/>
        </authorList>
    </citation>
    <scope>NUCLEOTIDE SEQUENCE [LARGE SCALE GENOMIC DNA]</scope>
</reference>
<dbReference type="Gene3D" id="2.30.30.100">
    <property type="match status" value="1"/>
</dbReference>
<dbReference type="EC" id="6.3.4.15" evidence="6"/>